<gene>
    <name evidence="2" type="ORF">Tco_0706536</name>
</gene>
<keyword evidence="3" id="KW-1185">Reference proteome</keyword>
<evidence type="ECO:0000256" key="1">
    <source>
        <dbReference type="SAM" id="MobiDB-lite"/>
    </source>
</evidence>
<proteinExistence type="predicted"/>
<feature type="region of interest" description="Disordered" evidence="1">
    <location>
        <begin position="81"/>
        <end position="112"/>
    </location>
</feature>
<evidence type="ECO:0000313" key="3">
    <source>
        <dbReference type="Proteomes" id="UP001151760"/>
    </source>
</evidence>
<reference evidence="2" key="1">
    <citation type="journal article" date="2022" name="Int. J. Mol. Sci.">
        <title>Draft Genome of Tanacetum Coccineum: Genomic Comparison of Closely Related Tanacetum-Family Plants.</title>
        <authorList>
            <person name="Yamashiro T."/>
            <person name="Shiraishi A."/>
            <person name="Nakayama K."/>
            <person name="Satake H."/>
        </authorList>
    </citation>
    <scope>NUCLEOTIDE SEQUENCE</scope>
</reference>
<dbReference type="EMBL" id="BQNB010010173">
    <property type="protein sequence ID" value="GJS73695.1"/>
    <property type="molecule type" value="Genomic_DNA"/>
</dbReference>
<accession>A0ABQ4Y7T1</accession>
<dbReference type="Proteomes" id="UP001151760">
    <property type="component" value="Unassembled WGS sequence"/>
</dbReference>
<evidence type="ECO:0000313" key="2">
    <source>
        <dbReference type="EMBL" id="GJS73695.1"/>
    </source>
</evidence>
<comment type="caution">
    <text evidence="2">The sequence shown here is derived from an EMBL/GenBank/DDBJ whole genome shotgun (WGS) entry which is preliminary data.</text>
</comment>
<dbReference type="PANTHER" id="PTHR34807:SF17">
    <property type="entry name" value="SHUGOSHIN"/>
    <property type="match status" value="1"/>
</dbReference>
<dbReference type="PANTHER" id="PTHR34807">
    <property type="entry name" value="OS08G0270800 PROTEIN"/>
    <property type="match status" value="1"/>
</dbReference>
<organism evidence="2 3">
    <name type="scientific">Tanacetum coccineum</name>
    <dbReference type="NCBI Taxonomy" id="301880"/>
    <lineage>
        <taxon>Eukaryota</taxon>
        <taxon>Viridiplantae</taxon>
        <taxon>Streptophyta</taxon>
        <taxon>Embryophyta</taxon>
        <taxon>Tracheophyta</taxon>
        <taxon>Spermatophyta</taxon>
        <taxon>Magnoliopsida</taxon>
        <taxon>eudicotyledons</taxon>
        <taxon>Gunneridae</taxon>
        <taxon>Pentapetalae</taxon>
        <taxon>asterids</taxon>
        <taxon>campanulids</taxon>
        <taxon>Asterales</taxon>
        <taxon>Asteraceae</taxon>
        <taxon>Asteroideae</taxon>
        <taxon>Anthemideae</taxon>
        <taxon>Anthemidinae</taxon>
        <taxon>Tanacetum</taxon>
    </lineage>
</organism>
<sequence length="504" mass="57162">MSQNMKRVSFDDDDVKVRVNKHQTLVQDFIQLQKDTEVARNNLMAWKQKKLTLQAEVSRKIIQTPSRSRWSSLIFEAKTQSFQSDSKSSTPQEHGFAKPQPTQLRKSKKELLHPEKQATVRNLPPIDKKKAPRSIPSPEFDMLVGKSVHGVKQQSVQRVIANQRVILNGRKAYAFLDLSKKVDFLGSQNHMGPTQKPVIDLNMISLYHEEPQFTSIIDDDTFPNQKSSLTLPPPLSRLPYYSRQVISSVNEVSCFHGYYSELNKRMTVLWNPIIRKSVGIVVPSRSNEDFVIGFGFCSDTSDPKLVKGHVVWVRIRKTPTISPLEIVLTLRSKVSLILVTVRMMVSTAAAWSNNLDGTQVLVDRFIATKFSNKYRNLRIVLSVEDKLPYLEQPIPAMPVPPTRQVLPPDVLNTHTAWVKASKKIAGRAGTSSDRENLTRANKKKDNILILVSLRKEYDSFVKNYNMNCMGKTVTELHAMLKLHEQTLPPKDATPALHAIRAGRV</sequence>
<feature type="compositionally biased region" description="Polar residues" evidence="1">
    <location>
        <begin position="81"/>
        <end position="92"/>
    </location>
</feature>
<reference evidence="2" key="2">
    <citation type="submission" date="2022-01" db="EMBL/GenBank/DDBJ databases">
        <authorList>
            <person name="Yamashiro T."/>
            <person name="Shiraishi A."/>
            <person name="Satake H."/>
            <person name="Nakayama K."/>
        </authorList>
    </citation>
    <scope>NUCLEOTIDE SEQUENCE</scope>
</reference>
<protein>
    <submittedName>
        <fullName evidence="2">Uncharacterized protein</fullName>
    </submittedName>
</protein>
<name>A0ABQ4Y7T1_9ASTR</name>